<evidence type="ECO:0000313" key="4">
    <source>
        <dbReference type="Proteomes" id="UP001431131"/>
    </source>
</evidence>
<name>A0AAW5E464_9BACI</name>
<feature type="domain" description="VOC" evidence="2">
    <location>
        <begin position="2"/>
        <end position="115"/>
    </location>
</feature>
<dbReference type="RefSeq" id="WP_240255971.1">
    <property type="nucleotide sequence ID" value="NZ_JAKTTI010000018.1"/>
</dbReference>
<dbReference type="PANTHER" id="PTHR43048">
    <property type="entry name" value="METHYLMALONYL-COA EPIMERASE"/>
    <property type="match status" value="1"/>
</dbReference>
<organism evidence="3 4">
    <name type="scientific">Fredinandcohnia quinoae</name>
    <dbReference type="NCBI Taxonomy" id="2918902"/>
    <lineage>
        <taxon>Bacteria</taxon>
        <taxon>Bacillati</taxon>
        <taxon>Bacillota</taxon>
        <taxon>Bacilli</taxon>
        <taxon>Bacillales</taxon>
        <taxon>Bacillaceae</taxon>
        <taxon>Fredinandcohnia</taxon>
    </lineage>
</organism>
<dbReference type="PROSITE" id="PS51819">
    <property type="entry name" value="VOC"/>
    <property type="match status" value="1"/>
</dbReference>
<dbReference type="InterPro" id="IPR004360">
    <property type="entry name" value="Glyas_Fos-R_dOase_dom"/>
</dbReference>
<dbReference type="EMBL" id="JAKTTI010000018">
    <property type="protein sequence ID" value="MCH1626045.1"/>
    <property type="molecule type" value="Genomic_DNA"/>
</dbReference>
<dbReference type="InterPro" id="IPR037523">
    <property type="entry name" value="VOC_core"/>
</dbReference>
<dbReference type="GO" id="GO:0046872">
    <property type="term" value="F:metal ion binding"/>
    <property type="evidence" value="ECO:0007669"/>
    <property type="project" value="UniProtKB-KW"/>
</dbReference>
<sequence length="118" mass="13881">MRLHHIGIEVRNIDEGISFYTTQLNFRVENHFTFMDEEIVFLTSKDFRIELIATQEKSSTVNNHTHTCFEVRNLDEIMKSFNNVPIVEGPYTLENGWKTVFYKGPHGEIIEFLQTVQN</sequence>
<dbReference type="SUPFAM" id="SSF54593">
    <property type="entry name" value="Glyoxalase/Bleomycin resistance protein/Dihydroxybiphenyl dioxygenase"/>
    <property type="match status" value="1"/>
</dbReference>
<dbReference type="GO" id="GO:0004493">
    <property type="term" value="F:methylmalonyl-CoA epimerase activity"/>
    <property type="evidence" value="ECO:0007669"/>
    <property type="project" value="TreeGrafter"/>
</dbReference>
<dbReference type="PANTHER" id="PTHR43048:SF3">
    <property type="entry name" value="METHYLMALONYL-COA EPIMERASE, MITOCHONDRIAL"/>
    <property type="match status" value="1"/>
</dbReference>
<evidence type="ECO:0000256" key="1">
    <source>
        <dbReference type="ARBA" id="ARBA00022723"/>
    </source>
</evidence>
<accession>A0AAW5E464</accession>
<evidence type="ECO:0000313" key="3">
    <source>
        <dbReference type="EMBL" id="MCH1626045.1"/>
    </source>
</evidence>
<dbReference type="Gene3D" id="3.10.180.10">
    <property type="entry name" value="2,3-Dihydroxybiphenyl 1,2-Dioxygenase, domain 1"/>
    <property type="match status" value="1"/>
</dbReference>
<keyword evidence="1" id="KW-0479">Metal-binding</keyword>
<dbReference type="GO" id="GO:0046491">
    <property type="term" value="P:L-methylmalonyl-CoA metabolic process"/>
    <property type="evidence" value="ECO:0007669"/>
    <property type="project" value="TreeGrafter"/>
</dbReference>
<dbReference type="AlphaFoldDB" id="A0AAW5E464"/>
<dbReference type="InterPro" id="IPR029068">
    <property type="entry name" value="Glyas_Bleomycin-R_OHBP_Dase"/>
</dbReference>
<dbReference type="Pfam" id="PF00903">
    <property type="entry name" value="Glyoxalase"/>
    <property type="match status" value="1"/>
</dbReference>
<protein>
    <submittedName>
        <fullName evidence="3">VOC family protein</fullName>
    </submittedName>
</protein>
<comment type="caution">
    <text evidence="3">The sequence shown here is derived from an EMBL/GenBank/DDBJ whole genome shotgun (WGS) entry which is preliminary data.</text>
</comment>
<evidence type="ECO:0000259" key="2">
    <source>
        <dbReference type="PROSITE" id="PS51819"/>
    </source>
</evidence>
<gene>
    <name evidence="3" type="ORF">MJG50_11950</name>
</gene>
<proteinExistence type="predicted"/>
<keyword evidence="4" id="KW-1185">Reference proteome</keyword>
<reference evidence="3" key="1">
    <citation type="submission" date="2022-02" db="EMBL/GenBank/DDBJ databases">
        <title>Fredinandcohnia quinoae sp. nov. isolated from Chenopodium quinoa seeds.</title>
        <authorList>
            <person name="Saati-Santamaria Z."/>
            <person name="Flores-Felix J.D."/>
            <person name="Igual J.M."/>
            <person name="Velazquez E."/>
            <person name="Garcia-Fraile P."/>
            <person name="Martinez-Molina E."/>
        </authorList>
    </citation>
    <scope>NUCLEOTIDE SEQUENCE</scope>
    <source>
        <strain evidence="3">SECRCQ15</strain>
    </source>
</reference>
<dbReference type="Proteomes" id="UP001431131">
    <property type="component" value="Unassembled WGS sequence"/>
</dbReference>
<dbReference type="InterPro" id="IPR051785">
    <property type="entry name" value="MMCE/EMCE_epimerase"/>
</dbReference>